<evidence type="ECO:0000313" key="1">
    <source>
        <dbReference type="EMBL" id="TMS57078.1"/>
    </source>
</evidence>
<evidence type="ECO:0000313" key="2">
    <source>
        <dbReference type="Proteomes" id="UP000004277"/>
    </source>
</evidence>
<keyword evidence="2" id="KW-1185">Reference proteome</keyword>
<protein>
    <submittedName>
        <fullName evidence="1">YopN family type III secretion system gatekeeper subunit</fullName>
    </submittedName>
</protein>
<accession>A0ACD3SLM6</accession>
<organism evidence="1 2">
    <name type="scientific">Imbroritus primus</name>
    <dbReference type="NCBI Taxonomy" id="3058603"/>
    <lineage>
        <taxon>Bacteria</taxon>
        <taxon>Pseudomonadati</taxon>
        <taxon>Pseudomonadota</taxon>
        <taxon>Betaproteobacteria</taxon>
        <taxon>Burkholderiales</taxon>
        <taxon>Burkholderiaceae</taxon>
        <taxon>Imbroritus</taxon>
    </lineage>
</organism>
<dbReference type="Proteomes" id="UP000004277">
    <property type="component" value="Unassembled WGS sequence"/>
</dbReference>
<reference evidence="1" key="1">
    <citation type="submission" date="2019-05" db="EMBL/GenBank/DDBJ databases">
        <title>Revised genome assembly of Burkholderiaceae (previously Ralstonia) sp. PBA.</title>
        <authorList>
            <person name="Gan H.M."/>
        </authorList>
    </citation>
    <scope>NUCLEOTIDE SEQUENCE</scope>
    <source>
        <strain evidence="1">PBA</strain>
    </source>
</reference>
<sequence>MPRLLGRSCVGGDTQSGRHAGPCGMHSAASQRGDHIPACRRRTVAGRTRGRRCVDALRKEAAARRVHSHLDQRRQGARIERRSVLWCPRRAHGALRHCMDSSGREFCSAVGEDLQRDGDFSRRGAVFLGQRLEPLGERIGLADAVSSACAGARLGISPQLGEQSRAQCSGALGADLRVARAGRLAIAARQLLGYGCIASIQRPALPGLRGSGRHERGRNVIRARSTKVGTGGEHRAPEIAGLLRMTAMPQHPRTDARSVTCRQRRFRANRPSPALRPAGYLPASHDWQPQRKTDTHHGTVQHARPHTRNAGREICVHPAPLSPVPAPPRPLMSTIRATPSHLPAQTQSANAAATAGMTASGRWKGREIVLKQKPPGEAQANAVEELCRDAAIRLRERDKKEEVKELPDLQIVAHESADGYLDMTGQHDQAEELMRRMRRTPEQAATLARQQRDDPALGYLALQRAYAAALEDGERADIISLFEDALTECETQQGPALRAALNTIAAAVEQQPTSAQLKSFQATYRDIVLGTPTVGETLTAVLREFGEARFGEGLQQMIRALGQDLNAARPSASPVRLNQLVQDLYHLQVVGTVLEDCGNLCMELTGRAQPLALSSQQLMERIINLAGERWITGQRVLSLTETCDVRILATQIYFVSWVRRMLKRLPLKIFYDEDCRGSVLNASQEALDTLIAREEEGEDEDDGNSDGEGSNPEGDGVTHGDSRNERLNGRGTPADTDTAKAANGSAASFALPKLPAGSKGR</sequence>
<name>A0ACD3SLM6_9BURK</name>
<dbReference type="EMBL" id="AKCV02000025">
    <property type="protein sequence ID" value="TMS57078.1"/>
    <property type="molecule type" value="Genomic_DNA"/>
</dbReference>
<proteinExistence type="predicted"/>
<gene>
    <name evidence="1" type="ORF">MW7_014040</name>
</gene>
<comment type="caution">
    <text evidence="1">The sequence shown here is derived from an EMBL/GenBank/DDBJ whole genome shotgun (WGS) entry which is preliminary data.</text>
</comment>